<dbReference type="InterPro" id="IPR039430">
    <property type="entry name" value="Thymidylate_kin-like_dom"/>
</dbReference>
<dbReference type="GO" id="GO:0005524">
    <property type="term" value="F:ATP binding"/>
    <property type="evidence" value="ECO:0007669"/>
    <property type="project" value="UniProtKB-UniRule"/>
</dbReference>
<dbReference type="InterPro" id="IPR018094">
    <property type="entry name" value="Thymidylate_kinase"/>
</dbReference>
<keyword evidence="4 11" id="KW-0808">Transferase</keyword>
<reference evidence="13 14" key="1">
    <citation type="journal article" date="2015" name="Nature">
        <title>rRNA introns, odd ribosomes, and small enigmatic genomes across a large radiation of phyla.</title>
        <authorList>
            <person name="Brown C.T."/>
            <person name="Hug L.A."/>
            <person name="Thomas B.C."/>
            <person name="Sharon I."/>
            <person name="Castelle C.J."/>
            <person name="Singh A."/>
            <person name="Wilkins M.J."/>
            <person name="Williams K.H."/>
            <person name="Banfield J.F."/>
        </authorList>
    </citation>
    <scope>NUCLEOTIDE SEQUENCE [LARGE SCALE GENOMIC DNA]</scope>
</reference>
<proteinExistence type="inferred from homology"/>
<evidence type="ECO:0000256" key="1">
    <source>
        <dbReference type="ARBA" id="ARBA00009776"/>
    </source>
</evidence>
<accession>A0A0G1IF56</accession>
<dbReference type="GO" id="GO:0004798">
    <property type="term" value="F:dTMP kinase activity"/>
    <property type="evidence" value="ECO:0007669"/>
    <property type="project" value="UniProtKB-UniRule"/>
</dbReference>
<evidence type="ECO:0000256" key="5">
    <source>
        <dbReference type="ARBA" id="ARBA00022727"/>
    </source>
</evidence>
<evidence type="ECO:0000256" key="11">
    <source>
        <dbReference type="HAMAP-Rule" id="MF_00165"/>
    </source>
</evidence>
<gene>
    <name evidence="11" type="primary">tmk</name>
    <name evidence="13" type="ORF">UW52_C0065G0004</name>
</gene>
<dbReference type="CDD" id="cd01672">
    <property type="entry name" value="TMPK"/>
    <property type="match status" value="1"/>
</dbReference>
<dbReference type="PANTHER" id="PTHR10344">
    <property type="entry name" value="THYMIDYLATE KINASE"/>
    <property type="match status" value="1"/>
</dbReference>
<comment type="function">
    <text evidence="10 11">Phosphorylation of dTMP to form dTDP in both de novo and salvage pathways of dTTP synthesis.</text>
</comment>
<comment type="catalytic activity">
    <reaction evidence="9 11">
        <text>dTMP + ATP = dTDP + ADP</text>
        <dbReference type="Rhea" id="RHEA:13517"/>
        <dbReference type="ChEBI" id="CHEBI:30616"/>
        <dbReference type="ChEBI" id="CHEBI:58369"/>
        <dbReference type="ChEBI" id="CHEBI:63528"/>
        <dbReference type="ChEBI" id="CHEBI:456216"/>
        <dbReference type="EC" id="2.7.4.9"/>
    </reaction>
</comment>
<dbReference type="GO" id="GO:0005829">
    <property type="term" value="C:cytosol"/>
    <property type="evidence" value="ECO:0007669"/>
    <property type="project" value="TreeGrafter"/>
</dbReference>
<evidence type="ECO:0000259" key="12">
    <source>
        <dbReference type="Pfam" id="PF02223"/>
    </source>
</evidence>
<dbReference type="GO" id="GO:0006233">
    <property type="term" value="P:dTDP biosynthetic process"/>
    <property type="evidence" value="ECO:0007669"/>
    <property type="project" value="InterPro"/>
</dbReference>
<evidence type="ECO:0000256" key="8">
    <source>
        <dbReference type="ARBA" id="ARBA00022840"/>
    </source>
</evidence>
<dbReference type="PANTHER" id="PTHR10344:SF4">
    <property type="entry name" value="UMP-CMP KINASE 2, MITOCHONDRIAL"/>
    <property type="match status" value="1"/>
</dbReference>
<evidence type="ECO:0000256" key="9">
    <source>
        <dbReference type="ARBA" id="ARBA00048743"/>
    </source>
</evidence>
<organism evidence="13 14">
    <name type="scientific">Candidatus Gottesmanbacteria bacterium GW2011_GWA1_44_24b</name>
    <dbReference type="NCBI Taxonomy" id="1618437"/>
    <lineage>
        <taxon>Bacteria</taxon>
        <taxon>Candidatus Gottesmaniibacteriota</taxon>
    </lineage>
</organism>
<dbReference type="FunFam" id="3.40.50.300:FF:000225">
    <property type="entry name" value="Thymidylate kinase"/>
    <property type="match status" value="1"/>
</dbReference>
<comment type="caution">
    <text evidence="11">Lacks conserved residue(s) required for the propagation of feature annotation.</text>
</comment>
<name>A0A0G1IF56_9BACT</name>
<evidence type="ECO:0000256" key="6">
    <source>
        <dbReference type="ARBA" id="ARBA00022741"/>
    </source>
</evidence>
<dbReference type="SUPFAM" id="SSF52540">
    <property type="entry name" value="P-loop containing nucleoside triphosphate hydrolases"/>
    <property type="match status" value="1"/>
</dbReference>
<evidence type="ECO:0000313" key="14">
    <source>
        <dbReference type="Proteomes" id="UP000034521"/>
    </source>
</evidence>
<evidence type="ECO:0000313" key="13">
    <source>
        <dbReference type="EMBL" id="KKT57810.1"/>
    </source>
</evidence>
<keyword evidence="7 11" id="KW-0418">Kinase</keyword>
<evidence type="ECO:0000256" key="10">
    <source>
        <dbReference type="ARBA" id="ARBA00057735"/>
    </source>
</evidence>
<dbReference type="AlphaFoldDB" id="A0A0G1IF56"/>
<keyword evidence="6 11" id="KW-0547">Nucleotide-binding</keyword>
<sequence length="207" mass="22976">MFREGAGKSIQVEILASHLREEDYAVTVTREPGGTRIGEQIRAITHNSENVDLDSVAEAYLMAASRAQHVRELIEPALVAGKVVVCDRFVDSSIAYQGYGRKLGEDTIRNVNELAVNGAIPDMTIVLDVPPSLGLDRRGRGMKMKDRLDLQQKDFYDRVYQGYVTLAKNDPGRYVIIDSSKSIEDVAVSVWKVVKKALDIRNGKKIA</sequence>
<dbReference type="NCBIfam" id="TIGR00041">
    <property type="entry name" value="DTMP_kinase"/>
    <property type="match status" value="1"/>
</dbReference>
<feature type="domain" description="Thymidylate kinase-like" evidence="12">
    <location>
        <begin position="4"/>
        <end position="187"/>
    </location>
</feature>
<comment type="similarity">
    <text evidence="1 11">Belongs to the thymidylate kinase family.</text>
</comment>
<dbReference type="InterPro" id="IPR027417">
    <property type="entry name" value="P-loop_NTPase"/>
</dbReference>
<keyword evidence="8 11" id="KW-0067">ATP-binding</keyword>
<dbReference type="GO" id="GO:0006227">
    <property type="term" value="P:dUDP biosynthetic process"/>
    <property type="evidence" value="ECO:0007669"/>
    <property type="project" value="TreeGrafter"/>
</dbReference>
<comment type="caution">
    <text evidence="13">The sequence shown here is derived from an EMBL/GenBank/DDBJ whole genome shotgun (WGS) entry which is preliminary data.</text>
</comment>
<dbReference type="InterPro" id="IPR018095">
    <property type="entry name" value="Thymidylate_kin_CS"/>
</dbReference>
<dbReference type="PATRIC" id="fig|1618437.3.peg.1041"/>
<dbReference type="Gene3D" id="3.40.50.300">
    <property type="entry name" value="P-loop containing nucleotide triphosphate hydrolases"/>
    <property type="match status" value="1"/>
</dbReference>
<dbReference type="HAMAP" id="MF_00165">
    <property type="entry name" value="Thymidylate_kinase"/>
    <property type="match status" value="1"/>
</dbReference>
<dbReference type="GO" id="GO:0006235">
    <property type="term" value="P:dTTP biosynthetic process"/>
    <property type="evidence" value="ECO:0007669"/>
    <property type="project" value="UniProtKB-UniRule"/>
</dbReference>
<evidence type="ECO:0000256" key="2">
    <source>
        <dbReference type="ARBA" id="ARBA00012980"/>
    </source>
</evidence>
<dbReference type="EMBL" id="LCIQ01000065">
    <property type="protein sequence ID" value="KKT57810.1"/>
    <property type="molecule type" value="Genomic_DNA"/>
</dbReference>
<keyword evidence="5 11" id="KW-0545">Nucleotide biosynthesis</keyword>
<dbReference type="Pfam" id="PF02223">
    <property type="entry name" value="Thymidylate_kin"/>
    <property type="match status" value="1"/>
</dbReference>
<dbReference type="EC" id="2.7.4.9" evidence="2 11"/>
<dbReference type="Proteomes" id="UP000034521">
    <property type="component" value="Unassembled WGS sequence"/>
</dbReference>
<evidence type="ECO:0000256" key="3">
    <source>
        <dbReference type="ARBA" id="ARBA00017144"/>
    </source>
</evidence>
<protein>
    <recommendedName>
        <fullName evidence="3 11">Thymidylate kinase</fullName>
        <ecNumber evidence="2 11">2.7.4.9</ecNumber>
    </recommendedName>
    <alternativeName>
        <fullName evidence="11">dTMP kinase</fullName>
    </alternativeName>
</protein>
<evidence type="ECO:0000256" key="7">
    <source>
        <dbReference type="ARBA" id="ARBA00022777"/>
    </source>
</evidence>
<dbReference type="PROSITE" id="PS01331">
    <property type="entry name" value="THYMIDYLATE_KINASE"/>
    <property type="match status" value="1"/>
</dbReference>
<evidence type="ECO:0000256" key="4">
    <source>
        <dbReference type="ARBA" id="ARBA00022679"/>
    </source>
</evidence>